<dbReference type="Pfam" id="PF00534">
    <property type="entry name" value="Glycos_transf_1"/>
    <property type="match status" value="1"/>
</dbReference>
<gene>
    <name evidence="3" type="ORF">ACFQBT_13950</name>
</gene>
<dbReference type="RefSeq" id="WP_377823544.1">
    <property type="nucleotide sequence ID" value="NZ_JBHSWJ010000002.1"/>
</dbReference>
<dbReference type="PANTHER" id="PTHR12526:SF637">
    <property type="entry name" value="GLYCOSYLTRANSFERASE EPSF-RELATED"/>
    <property type="match status" value="1"/>
</dbReference>
<evidence type="ECO:0000256" key="1">
    <source>
        <dbReference type="ARBA" id="ARBA00022679"/>
    </source>
</evidence>
<feature type="domain" description="Glycosyl transferase family 1" evidence="2">
    <location>
        <begin position="191"/>
        <end position="345"/>
    </location>
</feature>
<organism evidence="3 4">
    <name type="scientific">Branchiibius cervicis</name>
    <dbReference type="NCBI Taxonomy" id="908252"/>
    <lineage>
        <taxon>Bacteria</taxon>
        <taxon>Bacillati</taxon>
        <taxon>Actinomycetota</taxon>
        <taxon>Actinomycetes</taxon>
        <taxon>Micrococcales</taxon>
        <taxon>Dermacoccaceae</taxon>
        <taxon>Branchiibius</taxon>
    </lineage>
</organism>
<keyword evidence="3" id="KW-0328">Glycosyltransferase</keyword>
<comment type="caution">
    <text evidence="3">The sequence shown here is derived from an EMBL/GenBank/DDBJ whole genome shotgun (WGS) entry which is preliminary data.</text>
</comment>
<dbReference type="SUPFAM" id="SSF53756">
    <property type="entry name" value="UDP-Glycosyltransferase/glycogen phosphorylase"/>
    <property type="match status" value="1"/>
</dbReference>
<name>A0ABW2AWP3_9MICO</name>
<evidence type="ECO:0000313" key="3">
    <source>
        <dbReference type="EMBL" id="MFC6714855.1"/>
    </source>
</evidence>
<keyword evidence="4" id="KW-1185">Reference proteome</keyword>
<dbReference type="EMBL" id="JBHSWJ010000002">
    <property type="protein sequence ID" value="MFC6714855.1"/>
    <property type="molecule type" value="Genomic_DNA"/>
</dbReference>
<reference evidence="4" key="1">
    <citation type="journal article" date="2019" name="Int. J. Syst. Evol. Microbiol.">
        <title>The Global Catalogue of Microorganisms (GCM) 10K type strain sequencing project: providing services to taxonomists for standard genome sequencing and annotation.</title>
        <authorList>
            <consortium name="The Broad Institute Genomics Platform"/>
            <consortium name="The Broad Institute Genome Sequencing Center for Infectious Disease"/>
            <person name="Wu L."/>
            <person name="Ma J."/>
        </authorList>
    </citation>
    <scope>NUCLEOTIDE SEQUENCE [LARGE SCALE GENOMIC DNA]</scope>
    <source>
        <strain evidence="4">NBRC 106593</strain>
    </source>
</reference>
<dbReference type="GO" id="GO:0016757">
    <property type="term" value="F:glycosyltransferase activity"/>
    <property type="evidence" value="ECO:0007669"/>
    <property type="project" value="UniProtKB-KW"/>
</dbReference>
<sequence>MRSVRQLAPRIGHGTGVGAVAAGLAAALDRAGVAVAEFTLADTPFRPLPGHTAVVRHLDHAREVIYFSTAGSVRARRVLKQHPQQWSICHNDVLAGDVYVNHGLLRAAMQSRGHAGLRLARNPLHLFTQARDWWRFSYSRAHRAVVHLSAQEEARFHRLYPRSRLRTEVIGNGVDTTYYRPPDDTERSCARAALEVPDNAFVVSFVGHEFGRKGLRLIIDALPSLPPEVHLLVAGGRPEDINEARLRCRAVAVDDRVIFLGVQPDSRRALWASDVLVLPSSYESFSLILLEALACGVPAVHTRTGAAPDLIEPGGNGFLIDPTVPDVIEGIRAALRLDAAAARLAAREAATPHDWDVVAQRYLDLLAELAR</sequence>
<dbReference type="InterPro" id="IPR001296">
    <property type="entry name" value="Glyco_trans_1"/>
</dbReference>
<dbReference type="PANTHER" id="PTHR12526">
    <property type="entry name" value="GLYCOSYLTRANSFERASE"/>
    <property type="match status" value="1"/>
</dbReference>
<evidence type="ECO:0000313" key="4">
    <source>
        <dbReference type="Proteomes" id="UP001596356"/>
    </source>
</evidence>
<accession>A0ABW2AWP3</accession>
<proteinExistence type="predicted"/>
<dbReference type="EC" id="2.4.-.-" evidence="3"/>
<dbReference type="Gene3D" id="3.40.50.2000">
    <property type="entry name" value="Glycogen Phosphorylase B"/>
    <property type="match status" value="2"/>
</dbReference>
<dbReference type="CDD" id="cd03801">
    <property type="entry name" value="GT4_PimA-like"/>
    <property type="match status" value="1"/>
</dbReference>
<dbReference type="Proteomes" id="UP001596356">
    <property type="component" value="Unassembled WGS sequence"/>
</dbReference>
<evidence type="ECO:0000259" key="2">
    <source>
        <dbReference type="Pfam" id="PF00534"/>
    </source>
</evidence>
<keyword evidence="1 3" id="KW-0808">Transferase</keyword>
<protein>
    <submittedName>
        <fullName evidence="3">Glycosyltransferase family 4 protein</fullName>
        <ecNumber evidence="3">2.4.-.-</ecNumber>
    </submittedName>
</protein>